<keyword evidence="7" id="KW-0653">Protein transport</keyword>
<keyword evidence="6" id="KW-0812">Transmembrane</keyword>
<organism evidence="12 13">
    <name type="scientific">Candidatus Nitrotoga arctica</name>
    <dbReference type="NCBI Taxonomy" id="453162"/>
    <lineage>
        <taxon>Bacteria</taxon>
        <taxon>Pseudomonadati</taxon>
        <taxon>Pseudomonadota</taxon>
        <taxon>Betaproteobacteria</taxon>
        <taxon>Nitrosomonadales</taxon>
        <taxon>Gallionellaceae</taxon>
        <taxon>Candidatus Nitrotoga</taxon>
    </lineage>
</organism>
<name>A0ABN8AKY7_9PROT</name>
<evidence type="ECO:0000256" key="4">
    <source>
        <dbReference type="ARBA" id="ARBA00022475"/>
    </source>
</evidence>
<feature type="domain" description="TonB C-terminal" evidence="11">
    <location>
        <begin position="189"/>
        <end position="286"/>
    </location>
</feature>
<dbReference type="PANTHER" id="PTHR33446">
    <property type="entry name" value="PROTEIN TONB-RELATED"/>
    <property type="match status" value="1"/>
</dbReference>
<keyword evidence="8" id="KW-1133">Transmembrane helix</keyword>
<keyword evidence="5" id="KW-0997">Cell inner membrane</keyword>
<sequence length="288" mass="32443">MLVLFKQPIAIALAFSLVLHAFMLFGIGFALPDPRKINDSLQPLQVVLVNSKAKSRPVKADALAQNNLDGGGNTTEDRHAKSPLPTLTDDKQFTPEQSAQRVQQLEQGVKLLLAQAAISTHRIPQQKTQGQEQHQSASDNTNNLDMMQRRLEIARLEAQISKDFDAYQKLPRRKFIGARTQEYRFAKYIEDWRIKVERVGNMNYPQIARQKNIYGTLQLSVSIRADGSVENVEVSRSSRQPILDAAARRIVKLAAPFSPLPPDIRKDTDILNITRTWTFTSADTLQSE</sequence>
<evidence type="ECO:0000259" key="11">
    <source>
        <dbReference type="PROSITE" id="PS52015"/>
    </source>
</evidence>
<dbReference type="InterPro" id="IPR006260">
    <property type="entry name" value="TonB/TolA_C"/>
</dbReference>
<evidence type="ECO:0000256" key="9">
    <source>
        <dbReference type="ARBA" id="ARBA00023136"/>
    </source>
</evidence>
<keyword evidence="13" id="KW-1185">Reference proteome</keyword>
<evidence type="ECO:0000256" key="1">
    <source>
        <dbReference type="ARBA" id="ARBA00004383"/>
    </source>
</evidence>
<dbReference type="Proteomes" id="UP000839052">
    <property type="component" value="Chromosome"/>
</dbReference>
<dbReference type="RefSeq" id="WP_239796277.1">
    <property type="nucleotide sequence ID" value="NZ_OU912926.1"/>
</dbReference>
<evidence type="ECO:0000256" key="7">
    <source>
        <dbReference type="ARBA" id="ARBA00022927"/>
    </source>
</evidence>
<reference evidence="12 13" key="1">
    <citation type="submission" date="2021-10" db="EMBL/GenBank/DDBJ databases">
        <authorList>
            <person name="Koch H."/>
        </authorList>
    </citation>
    <scope>NUCLEOTIDE SEQUENCE [LARGE SCALE GENOMIC DNA]</scope>
    <source>
        <strain evidence="12">6680</strain>
    </source>
</reference>
<keyword evidence="9" id="KW-0472">Membrane</keyword>
<gene>
    <name evidence="12" type="primary">tonB</name>
    <name evidence="12" type="ORF">NTG6680_1078</name>
</gene>
<dbReference type="NCBIfam" id="TIGR01352">
    <property type="entry name" value="tonB_Cterm"/>
    <property type="match status" value="1"/>
</dbReference>
<keyword evidence="3" id="KW-0813">Transport</keyword>
<keyword evidence="4" id="KW-1003">Cell membrane</keyword>
<evidence type="ECO:0000256" key="2">
    <source>
        <dbReference type="ARBA" id="ARBA00006555"/>
    </source>
</evidence>
<evidence type="ECO:0000256" key="10">
    <source>
        <dbReference type="SAM" id="MobiDB-lite"/>
    </source>
</evidence>
<evidence type="ECO:0000256" key="8">
    <source>
        <dbReference type="ARBA" id="ARBA00022989"/>
    </source>
</evidence>
<dbReference type="PANTHER" id="PTHR33446:SF11">
    <property type="entry name" value="TONB3"/>
    <property type="match status" value="1"/>
</dbReference>
<proteinExistence type="inferred from homology"/>
<evidence type="ECO:0000313" key="12">
    <source>
        <dbReference type="EMBL" id="CAG9932331.1"/>
    </source>
</evidence>
<evidence type="ECO:0000256" key="6">
    <source>
        <dbReference type="ARBA" id="ARBA00022692"/>
    </source>
</evidence>
<dbReference type="EMBL" id="OU912926">
    <property type="protein sequence ID" value="CAG9932331.1"/>
    <property type="molecule type" value="Genomic_DNA"/>
</dbReference>
<dbReference type="Pfam" id="PF03544">
    <property type="entry name" value="TonB_C"/>
    <property type="match status" value="1"/>
</dbReference>
<dbReference type="Gene3D" id="3.30.1150.10">
    <property type="match status" value="1"/>
</dbReference>
<evidence type="ECO:0000256" key="3">
    <source>
        <dbReference type="ARBA" id="ARBA00022448"/>
    </source>
</evidence>
<evidence type="ECO:0000313" key="13">
    <source>
        <dbReference type="Proteomes" id="UP000839052"/>
    </source>
</evidence>
<protein>
    <submittedName>
        <fullName evidence="12">Transporter TonB</fullName>
    </submittedName>
</protein>
<dbReference type="InterPro" id="IPR051045">
    <property type="entry name" value="TonB-dependent_transducer"/>
</dbReference>
<dbReference type="SUPFAM" id="SSF74653">
    <property type="entry name" value="TolA/TonB C-terminal domain"/>
    <property type="match status" value="1"/>
</dbReference>
<dbReference type="InterPro" id="IPR037682">
    <property type="entry name" value="TonB_C"/>
</dbReference>
<evidence type="ECO:0000256" key="5">
    <source>
        <dbReference type="ARBA" id="ARBA00022519"/>
    </source>
</evidence>
<comment type="similarity">
    <text evidence="2">Belongs to the TonB family.</text>
</comment>
<feature type="region of interest" description="Disordered" evidence="10">
    <location>
        <begin position="59"/>
        <end position="98"/>
    </location>
</feature>
<comment type="subcellular location">
    <subcellularLocation>
        <location evidence="1">Cell inner membrane</location>
        <topology evidence="1">Single-pass membrane protein</topology>
        <orientation evidence="1">Periplasmic side</orientation>
    </subcellularLocation>
</comment>
<accession>A0ABN8AKY7</accession>
<dbReference type="PROSITE" id="PS52015">
    <property type="entry name" value="TONB_CTD"/>
    <property type="match status" value="1"/>
</dbReference>